<name>A0A9P4VRG7_9PEZI</name>
<protein>
    <submittedName>
        <fullName evidence="2">Uncharacterized protein</fullName>
    </submittedName>
</protein>
<keyword evidence="3" id="KW-1185">Reference proteome</keyword>
<evidence type="ECO:0000256" key="1">
    <source>
        <dbReference type="SAM" id="MobiDB-lite"/>
    </source>
</evidence>
<feature type="region of interest" description="Disordered" evidence="1">
    <location>
        <begin position="1"/>
        <end position="29"/>
    </location>
</feature>
<dbReference type="EMBL" id="MU006089">
    <property type="protein sequence ID" value="KAF2842921.1"/>
    <property type="molecule type" value="Genomic_DNA"/>
</dbReference>
<accession>A0A9P4VRG7</accession>
<gene>
    <name evidence="2" type="ORF">M501DRAFT_1053712</name>
</gene>
<evidence type="ECO:0000313" key="2">
    <source>
        <dbReference type="EMBL" id="KAF2842921.1"/>
    </source>
</evidence>
<dbReference type="Proteomes" id="UP000799429">
    <property type="component" value="Unassembled WGS sequence"/>
</dbReference>
<dbReference type="OrthoDB" id="5390017at2759"/>
<sequence>MNLPSRKRAARSSSPPSPPSTSRIRENQGDSDIDALTLIPAADAWPFEISELLSLPSDAVGGSPEMGDNRGNYVEGESVFVLCVMGGMGMRVHYDLLCIAYPTLLTLSPRIQILALTPTSSLPTPLHPTFTSTQFPRIPSHDPTQNTPLTPYQNNPDPPIPIDPSSPTLLALPLLPTPPNLLLTLGLLHPLGGGTGALDAIVLLDAGGRRRLVVPFGWGAGRHIFDAAGGGMLRRLLMGKVVEGVGGLVGGN</sequence>
<organism evidence="2 3">
    <name type="scientific">Patellaria atrata CBS 101060</name>
    <dbReference type="NCBI Taxonomy" id="1346257"/>
    <lineage>
        <taxon>Eukaryota</taxon>
        <taxon>Fungi</taxon>
        <taxon>Dikarya</taxon>
        <taxon>Ascomycota</taxon>
        <taxon>Pezizomycotina</taxon>
        <taxon>Dothideomycetes</taxon>
        <taxon>Dothideomycetes incertae sedis</taxon>
        <taxon>Patellariales</taxon>
        <taxon>Patellariaceae</taxon>
        <taxon>Patellaria</taxon>
    </lineage>
</organism>
<reference evidence="2" key="1">
    <citation type="journal article" date="2020" name="Stud. Mycol.">
        <title>101 Dothideomycetes genomes: a test case for predicting lifestyles and emergence of pathogens.</title>
        <authorList>
            <person name="Haridas S."/>
            <person name="Albert R."/>
            <person name="Binder M."/>
            <person name="Bloem J."/>
            <person name="Labutti K."/>
            <person name="Salamov A."/>
            <person name="Andreopoulos B."/>
            <person name="Baker S."/>
            <person name="Barry K."/>
            <person name="Bills G."/>
            <person name="Bluhm B."/>
            <person name="Cannon C."/>
            <person name="Castanera R."/>
            <person name="Culley D."/>
            <person name="Daum C."/>
            <person name="Ezra D."/>
            <person name="Gonzalez J."/>
            <person name="Henrissat B."/>
            <person name="Kuo A."/>
            <person name="Liang C."/>
            <person name="Lipzen A."/>
            <person name="Lutzoni F."/>
            <person name="Magnuson J."/>
            <person name="Mondo S."/>
            <person name="Nolan M."/>
            <person name="Ohm R."/>
            <person name="Pangilinan J."/>
            <person name="Park H.-J."/>
            <person name="Ramirez L."/>
            <person name="Alfaro M."/>
            <person name="Sun H."/>
            <person name="Tritt A."/>
            <person name="Yoshinaga Y."/>
            <person name="Zwiers L.-H."/>
            <person name="Turgeon B."/>
            <person name="Goodwin S."/>
            <person name="Spatafora J."/>
            <person name="Crous P."/>
            <person name="Grigoriev I."/>
        </authorList>
    </citation>
    <scope>NUCLEOTIDE SEQUENCE</scope>
    <source>
        <strain evidence="2">CBS 101060</strain>
    </source>
</reference>
<comment type="caution">
    <text evidence="2">The sequence shown here is derived from an EMBL/GenBank/DDBJ whole genome shotgun (WGS) entry which is preliminary data.</text>
</comment>
<dbReference type="AlphaFoldDB" id="A0A9P4VRG7"/>
<evidence type="ECO:0000313" key="3">
    <source>
        <dbReference type="Proteomes" id="UP000799429"/>
    </source>
</evidence>
<feature type="compositionally biased region" description="Basic residues" evidence="1">
    <location>
        <begin position="1"/>
        <end position="10"/>
    </location>
</feature>
<proteinExistence type="predicted"/>